<evidence type="ECO:0000313" key="6">
    <source>
        <dbReference type="EMBL" id="ORZ20270.1"/>
    </source>
</evidence>
<protein>
    <recommendedName>
        <fullName evidence="4">Protein yippee-like</fullName>
    </recommendedName>
</protein>
<evidence type="ECO:0000256" key="3">
    <source>
        <dbReference type="ARBA" id="ARBA00022833"/>
    </source>
</evidence>
<reference evidence="6 7" key="1">
    <citation type="submission" date="2016-07" db="EMBL/GenBank/DDBJ databases">
        <title>Pervasive Adenine N6-methylation of Active Genes in Fungi.</title>
        <authorList>
            <consortium name="DOE Joint Genome Institute"/>
            <person name="Mondo S.J."/>
            <person name="Dannebaum R.O."/>
            <person name="Kuo R.C."/>
            <person name="Labutti K."/>
            <person name="Haridas S."/>
            <person name="Kuo A."/>
            <person name="Salamov A."/>
            <person name="Ahrendt S.R."/>
            <person name="Lipzen A."/>
            <person name="Sullivan W."/>
            <person name="Andreopoulos W.B."/>
            <person name="Clum A."/>
            <person name="Lindquist E."/>
            <person name="Daum C."/>
            <person name="Ramamoorthy G.K."/>
            <person name="Gryganskyi A."/>
            <person name="Culley D."/>
            <person name="Magnuson J.K."/>
            <person name="James T.Y."/>
            <person name="O'Malley M.A."/>
            <person name="Stajich J.E."/>
            <person name="Spatafora J.W."/>
            <person name="Visel A."/>
            <person name="Grigoriev I.V."/>
        </authorList>
    </citation>
    <scope>NUCLEOTIDE SEQUENCE [LARGE SCALE GENOMIC DNA]</scope>
    <source>
        <strain evidence="6 7">NRRL 1336</strain>
    </source>
</reference>
<dbReference type="GO" id="GO:0046872">
    <property type="term" value="F:metal ion binding"/>
    <property type="evidence" value="ECO:0007669"/>
    <property type="project" value="UniProtKB-KW"/>
</dbReference>
<dbReference type="AlphaFoldDB" id="A0A1X2IPS6"/>
<name>A0A1X2IPS6_9FUNG</name>
<evidence type="ECO:0000256" key="4">
    <source>
        <dbReference type="RuleBase" id="RU110713"/>
    </source>
</evidence>
<evidence type="ECO:0000313" key="7">
    <source>
        <dbReference type="Proteomes" id="UP000193560"/>
    </source>
</evidence>
<dbReference type="EMBL" id="MCGE01000006">
    <property type="protein sequence ID" value="ORZ20270.1"/>
    <property type="molecule type" value="Genomic_DNA"/>
</dbReference>
<dbReference type="STRING" id="90262.A0A1X2IPS6"/>
<dbReference type="PANTHER" id="PTHR13848">
    <property type="entry name" value="PROTEIN YIPPEE-LIKE CG15309-RELATED"/>
    <property type="match status" value="1"/>
</dbReference>
<keyword evidence="3" id="KW-0862">Zinc</keyword>
<accession>A0A1X2IPS6</accession>
<dbReference type="OrthoDB" id="6407410at2759"/>
<sequence>MAKKHQVYINNVRIYCCNTCHSHLISQDNIISRAFQGRHGPAYFVDHIVNITIGAKEERMLMTGMHTVADISCTICQTKLGWKYLHAFESNQKYKENKCILERAKISKEVFWD</sequence>
<dbReference type="PROSITE" id="PS51792">
    <property type="entry name" value="YIPPEE"/>
    <property type="match status" value="1"/>
</dbReference>
<proteinExistence type="inferred from homology"/>
<comment type="caution">
    <text evidence="6">The sequence shown here is derived from an EMBL/GenBank/DDBJ whole genome shotgun (WGS) entry which is preliminary data.</text>
</comment>
<comment type="similarity">
    <text evidence="1 4">Belongs to the yippee family.</text>
</comment>
<evidence type="ECO:0000256" key="2">
    <source>
        <dbReference type="ARBA" id="ARBA00022723"/>
    </source>
</evidence>
<dbReference type="Proteomes" id="UP000193560">
    <property type="component" value="Unassembled WGS sequence"/>
</dbReference>
<keyword evidence="2" id="KW-0479">Metal-binding</keyword>
<organism evidence="6 7">
    <name type="scientific">Absidia repens</name>
    <dbReference type="NCBI Taxonomy" id="90262"/>
    <lineage>
        <taxon>Eukaryota</taxon>
        <taxon>Fungi</taxon>
        <taxon>Fungi incertae sedis</taxon>
        <taxon>Mucoromycota</taxon>
        <taxon>Mucoromycotina</taxon>
        <taxon>Mucoromycetes</taxon>
        <taxon>Mucorales</taxon>
        <taxon>Cunninghamellaceae</taxon>
        <taxon>Absidia</taxon>
    </lineage>
</organism>
<keyword evidence="7" id="KW-1185">Reference proteome</keyword>
<dbReference type="Pfam" id="PF03226">
    <property type="entry name" value="Yippee-Mis18"/>
    <property type="match status" value="1"/>
</dbReference>
<gene>
    <name evidence="6" type="ORF">BCR42DRAFT_408364</name>
</gene>
<feature type="domain" description="Yippee" evidence="5">
    <location>
        <begin position="13"/>
        <end position="110"/>
    </location>
</feature>
<dbReference type="InterPro" id="IPR004910">
    <property type="entry name" value="Yippee/Mis18/Cereblon"/>
</dbReference>
<dbReference type="InterPro" id="IPR034751">
    <property type="entry name" value="Yippee"/>
</dbReference>
<dbReference type="InterPro" id="IPR039058">
    <property type="entry name" value="Yippee_fam"/>
</dbReference>
<evidence type="ECO:0000259" key="5">
    <source>
        <dbReference type="PROSITE" id="PS51792"/>
    </source>
</evidence>
<evidence type="ECO:0000256" key="1">
    <source>
        <dbReference type="ARBA" id="ARBA00005613"/>
    </source>
</evidence>